<proteinExistence type="predicted"/>
<evidence type="ECO:0000313" key="1">
    <source>
        <dbReference type="EMBL" id="SDQ72538.1"/>
    </source>
</evidence>
<keyword evidence="2" id="KW-1185">Reference proteome</keyword>
<gene>
    <name evidence="1" type="ORF">SAMN04489764_1865</name>
</gene>
<evidence type="ECO:0000313" key="2">
    <source>
        <dbReference type="Proteomes" id="UP000217103"/>
    </source>
</evidence>
<sequence>MARKPHWSGTEAPSVWPPDRYEVRCTFAPPDYAMNDRYHFAEFAYEAARRARDIGLARQIQVIRLSDGAVLFDLLTGREVPIAEW</sequence>
<accession>A0A1H1D8L4</accession>
<dbReference type="AlphaFoldDB" id="A0A1H1D8L4"/>
<dbReference type="EMBL" id="FNKK01000002">
    <property type="protein sequence ID" value="SDQ72538.1"/>
    <property type="molecule type" value="Genomic_DNA"/>
</dbReference>
<organism evidence="1 2">
    <name type="scientific">Thermostaphylospora chromogena</name>
    <dbReference type="NCBI Taxonomy" id="35622"/>
    <lineage>
        <taxon>Bacteria</taxon>
        <taxon>Bacillati</taxon>
        <taxon>Actinomycetota</taxon>
        <taxon>Actinomycetes</taxon>
        <taxon>Streptosporangiales</taxon>
        <taxon>Thermomonosporaceae</taxon>
        <taxon>Thermostaphylospora</taxon>
    </lineage>
</organism>
<reference evidence="1 2" key="1">
    <citation type="submission" date="2016-10" db="EMBL/GenBank/DDBJ databases">
        <authorList>
            <person name="de Groot N.N."/>
        </authorList>
    </citation>
    <scope>NUCLEOTIDE SEQUENCE [LARGE SCALE GENOMIC DNA]</scope>
    <source>
        <strain evidence="1 2">DSM 43794</strain>
    </source>
</reference>
<name>A0A1H1D8L4_9ACTN</name>
<dbReference type="OrthoDB" id="3537304at2"/>
<dbReference type="RefSeq" id="WP_093258666.1">
    <property type="nucleotide sequence ID" value="NZ_FNKK01000002.1"/>
</dbReference>
<dbReference type="Proteomes" id="UP000217103">
    <property type="component" value="Unassembled WGS sequence"/>
</dbReference>
<protein>
    <submittedName>
        <fullName evidence="1">Uncharacterized protein</fullName>
    </submittedName>
</protein>